<organism evidence="1">
    <name type="scientific">uncultured Caudovirales phage</name>
    <dbReference type="NCBI Taxonomy" id="2100421"/>
    <lineage>
        <taxon>Viruses</taxon>
        <taxon>Duplodnaviria</taxon>
        <taxon>Heunggongvirae</taxon>
        <taxon>Uroviricota</taxon>
        <taxon>Caudoviricetes</taxon>
        <taxon>Peduoviridae</taxon>
        <taxon>Maltschvirus</taxon>
        <taxon>Maltschvirus maltsch</taxon>
    </lineage>
</organism>
<accession>A0A6J5LDD1</accession>
<name>A0A6J5LDD1_9CAUD</name>
<reference evidence="1" key="1">
    <citation type="submission" date="2020-04" db="EMBL/GenBank/DDBJ databases">
        <authorList>
            <person name="Chiriac C."/>
            <person name="Salcher M."/>
            <person name="Ghai R."/>
            <person name="Kavagutti S V."/>
        </authorList>
    </citation>
    <scope>NUCLEOTIDE SEQUENCE</scope>
</reference>
<dbReference type="EMBL" id="LR796247">
    <property type="protein sequence ID" value="CAB4131532.1"/>
    <property type="molecule type" value="Genomic_DNA"/>
</dbReference>
<protein>
    <submittedName>
        <fullName evidence="1">Uncharacterized protein</fullName>
    </submittedName>
</protein>
<evidence type="ECO:0000313" key="1">
    <source>
        <dbReference type="EMBL" id="CAB4131532.1"/>
    </source>
</evidence>
<gene>
    <name evidence="1" type="ORF">UFOVP132_133</name>
</gene>
<proteinExistence type="predicted"/>
<sequence length="87" mass="9510">MVITPISKAGSSKTGVLYDITVTAIAEVLGFPPNVEDDPDKVENSWGFEIDGKQFGIWDYKGSHHMGQFSTYGDSSVLAKLFPAHYV</sequence>